<feature type="compositionally biased region" description="Polar residues" evidence="1">
    <location>
        <begin position="1"/>
        <end position="10"/>
    </location>
</feature>
<feature type="compositionally biased region" description="Pro residues" evidence="1">
    <location>
        <begin position="215"/>
        <end position="225"/>
    </location>
</feature>
<evidence type="ECO:0000313" key="3">
    <source>
        <dbReference type="Proteomes" id="UP000278807"/>
    </source>
</evidence>
<proteinExistence type="predicted"/>
<feature type="compositionally biased region" description="Polar residues" evidence="1">
    <location>
        <begin position="98"/>
        <end position="109"/>
    </location>
</feature>
<sequence length="267" mass="27902">MLHNGRTSSGDRARIRRAIHSSRRQTTEVGYVPTLPSSPPLNQSALGMDPLRSQSQPPSGDAASGQGELSRQRNGEGLLQHTESSSFMNTRGAVHGVPTTSFGASPRNLSGTSSSSSSGAATGHIRMRYRSASSIPPSSSPGGQRRSIDLILESTDLGVGVSGTTESLIGSEDLSTVVGSSTEFYTIAPRGNVGSGRLSARSPRQPSHENSPSQQSPPAPTPAPSESPIVFRLREESATLPAPFTAPASTTAVVCFLQIIPHQFMGK</sequence>
<evidence type="ECO:0000256" key="1">
    <source>
        <dbReference type="SAM" id="MobiDB-lite"/>
    </source>
</evidence>
<evidence type="ECO:0000313" key="2">
    <source>
        <dbReference type="EMBL" id="VDO09576.1"/>
    </source>
</evidence>
<feature type="compositionally biased region" description="Basic residues" evidence="1">
    <location>
        <begin position="14"/>
        <end position="23"/>
    </location>
</feature>
<feature type="region of interest" description="Disordered" evidence="1">
    <location>
        <begin position="1"/>
        <end position="74"/>
    </location>
</feature>
<keyword evidence="3" id="KW-1185">Reference proteome</keyword>
<organism evidence="4">
    <name type="scientific">Rodentolepis nana</name>
    <name type="common">Dwarf tapeworm</name>
    <name type="synonym">Hymenolepis nana</name>
    <dbReference type="NCBI Taxonomy" id="102285"/>
    <lineage>
        <taxon>Eukaryota</taxon>
        <taxon>Metazoa</taxon>
        <taxon>Spiralia</taxon>
        <taxon>Lophotrochozoa</taxon>
        <taxon>Platyhelminthes</taxon>
        <taxon>Cestoda</taxon>
        <taxon>Eucestoda</taxon>
        <taxon>Cyclophyllidea</taxon>
        <taxon>Hymenolepididae</taxon>
        <taxon>Rodentolepis</taxon>
    </lineage>
</organism>
<feature type="compositionally biased region" description="Low complexity" evidence="1">
    <location>
        <begin position="110"/>
        <end position="122"/>
    </location>
</feature>
<feature type="region of interest" description="Disordered" evidence="1">
    <location>
        <begin position="188"/>
        <end position="230"/>
    </location>
</feature>
<accession>A0A0R3TTR8</accession>
<gene>
    <name evidence="2" type="ORF">HNAJ_LOCUS11113</name>
</gene>
<feature type="region of interest" description="Disordered" evidence="1">
    <location>
        <begin position="90"/>
        <end position="122"/>
    </location>
</feature>
<evidence type="ECO:0000313" key="4">
    <source>
        <dbReference type="WBParaSite" id="HNAJ_0001112301-mRNA-1"/>
    </source>
</evidence>
<name>A0A0R3TTR8_RODNA</name>
<dbReference type="AlphaFoldDB" id="A0A0R3TTR8"/>
<dbReference type="OrthoDB" id="10658572at2759"/>
<dbReference type="EMBL" id="UZAE01013380">
    <property type="protein sequence ID" value="VDO09576.1"/>
    <property type="molecule type" value="Genomic_DNA"/>
</dbReference>
<dbReference type="Proteomes" id="UP000278807">
    <property type="component" value="Unassembled WGS sequence"/>
</dbReference>
<dbReference type="WBParaSite" id="HNAJ_0001112301-mRNA-1">
    <property type="protein sequence ID" value="HNAJ_0001112301-mRNA-1"/>
    <property type="gene ID" value="HNAJ_0001112301"/>
</dbReference>
<reference evidence="4" key="1">
    <citation type="submission" date="2017-02" db="UniProtKB">
        <authorList>
            <consortium name="WormBaseParasite"/>
        </authorList>
    </citation>
    <scope>IDENTIFICATION</scope>
</reference>
<reference evidence="2 3" key="2">
    <citation type="submission" date="2018-11" db="EMBL/GenBank/DDBJ databases">
        <authorList>
            <consortium name="Pathogen Informatics"/>
        </authorList>
    </citation>
    <scope>NUCLEOTIDE SEQUENCE [LARGE SCALE GENOMIC DNA]</scope>
</reference>
<protein>
    <submittedName>
        <fullName evidence="4">RING/U-box superfamily protein</fullName>
    </submittedName>
</protein>